<comment type="caution">
    <text evidence="5">The sequence shown here is derived from an EMBL/GenBank/DDBJ whole genome shotgun (WGS) entry which is preliminary data.</text>
</comment>
<dbReference type="PANTHER" id="PTHR46380:SF2">
    <property type="entry name" value="CYCLIN-D-BINDING MYB-LIKE TRANSCRIPTION FACTOR 1"/>
    <property type="match status" value="1"/>
</dbReference>
<dbReference type="Proteomes" id="UP001176940">
    <property type="component" value="Unassembled WGS sequence"/>
</dbReference>
<protein>
    <recommendedName>
        <fullName evidence="4">Cyclin-D-binding Myb-like transcription factor 1 N-terminal domain-containing protein</fullName>
    </recommendedName>
</protein>
<dbReference type="PANTHER" id="PTHR46380">
    <property type="entry name" value="CYCLIN-D-BINDING MYB-LIKE TRANSCRIPTION FACTOR 1"/>
    <property type="match status" value="1"/>
</dbReference>
<reference evidence="5" key="1">
    <citation type="submission" date="2023-07" db="EMBL/GenBank/DDBJ databases">
        <authorList>
            <person name="Stuckert A."/>
        </authorList>
    </citation>
    <scope>NUCLEOTIDE SEQUENCE</scope>
</reference>
<dbReference type="InterPro" id="IPR046775">
    <property type="entry name" value="DMTF1_N"/>
</dbReference>
<dbReference type="Pfam" id="PF20588">
    <property type="entry name" value="DMTF1_N"/>
    <property type="match status" value="1"/>
</dbReference>
<evidence type="ECO:0000256" key="2">
    <source>
        <dbReference type="ARBA" id="ARBA00023125"/>
    </source>
</evidence>
<feature type="domain" description="Cyclin-D-binding Myb-like transcription factor 1 N-terminal" evidence="4">
    <location>
        <begin position="91"/>
        <end position="168"/>
    </location>
</feature>
<dbReference type="EMBL" id="CAUEEQ010022211">
    <property type="protein sequence ID" value="CAJ0944244.1"/>
    <property type="molecule type" value="Genomic_DNA"/>
</dbReference>
<name>A0ABN9LKM3_9NEOB</name>
<evidence type="ECO:0000256" key="3">
    <source>
        <dbReference type="ARBA" id="ARBA00023242"/>
    </source>
</evidence>
<evidence type="ECO:0000313" key="5">
    <source>
        <dbReference type="EMBL" id="CAJ0944244.1"/>
    </source>
</evidence>
<organism evidence="5 6">
    <name type="scientific">Ranitomeya imitator</name>
    <name type="common">mimic poison frog</name>
    <dbReference type="NCBI Taxonomy" id="111125"/>
    <lineage>
        <taxon>Eukaryota</taxon>
        <taxon>Metazoa</taxon>
        <taxon>Chordata</taxon>
        <taxon>Craniata</taxon>
        <taxon>Vertebrata</taxon>
        <taxon>Euteleostomi</taxon>
        <taxon>Amphibia</taxon>
        <taxon>Batrachia</taxon>
        <taxon>Anura</taxon>
        <taxon>Neobatrachia</taxon>
        <taxon>Hyloidea</taxon>
        <taxon>Dendrobatidae</taxon>
        <taxon>Dendrobatinae</taxon>
        <taxon>Ranitomeya</taxon>
    </lineage>
</organism>
<keyword evidence="6" id="KW-1185">Reference proteome</keyword>
<keyword evidence="3" id="KW-0539">Nucleus</keyword>
<evidence type="ECO:0000313" key="6">
    <source>
        <dbReference type="Proteomes" id="UP001176940"/>
    </source>
</evidence>
<comment type="subcellular location">
    <subcellularLocation>
        <location evidence="1">Nucleus</location>
    </subcellularLocation>
</comment>
<accession>A0ABN9LKM3</accession>
<dbReference type="InterPro" id="IPR051651">
    <property type="entry name" value="DMTF1_DNA-bind_reg"/>
</dbReference>
<proteinExistence type="predicted"/>
<sequence length="269" mass="30619">MTTDGIQARIQDGRGIRVLQGGRRVSSCLTSKATMPLMFYMELTNSENDKLSMSTAEDEAGTVKVPSTRNALTLTQDLDGNLILHCPQNASEQDQSFEVTMTATTKVTEDDITADSITQIQILQNEQLADISPSGNDEVSAVSRAWFTSKEDKDSLTNKGHRWKQGMWSKEEISLLMSNIERYLKAHGIKDATEIIFEMSKDERKDFYRTIAWGLNRPLFAVYRRVLRMYDDRNHVGKYTHAEIERLRDPTDNGMPFGHPTHHTFLKRV</sequence>
<evidence type="ECO:0000259" key="4">
    <source>
        <dbReference type="Pfam" id="PF20588"/>
    </source>
</evidence>
<evidence type="ECO:0000256" key="1">
    <source>
        <dbReference type="ARBA" id="ARBA00004123"/>
    </source>
</evidence>
<keyword evidence="2" id="KW-0238">DNA-binding</keyword>
<gene>
    <name evidence="5" type="ORF">RIMI_LOCUS10327517</name>
</gene>